<dbReference type="InterPro" id="IPR011707">
    <property type="entry name" value="Cu-oxidase-like_N"/>
</dbReference>
<dbReference type="InterPro" id="IPR002355">
    <property type="entry name" value="Cu_oxidase_Cu_BS"/>
</dbReference>
<keyword evidence="5 13" id="KW-0052">Apoplast</keyword>
<dbReference type="InterPro" id="IPR045087">
    <property type="entry name" value="Cu-oxidase_fam"/>
</dbReference>
<name>A0A834H8T0_RHOSS</name>
<dbReference type="AlphaFoldDB" id="A0A834H8T0"/>
<keyword evidence="13" id="KW-0732">Signal</keyword>
<evidence type="ECO:0000256" key="1">
    <source>
        <dbReference type="ARBA" id="ARBA00000349"/>
    </source>
</evidence>
<keyword evidence="6 13" id="KW-0964">Secreted</keyword>
<dbReference type="Proteomes" id="UP000626092">
    <property type="component" value="Unassembled WGS sequence"/>
</dbReference>
<dbReference type="InterPro" id="IPR017761">
    <property type="entry name" value="Laccase"/>
</dbReference>
<comment type="cofactor">
    <cofactor evidence="13">
        <name>Cu cation</name>
        <dbReference type="ChEBI" id="CHEBI:23378"/>
    </cofactor>
    <text evidence="13">Binds 4 Cu cations per monomer.</text>
</comment>
<dbReference type="InterPro" id="IPR034288">
    <property type="entry name" value="CuRO_1_LCC"/>
</dbReference>
<evidence type="ECO:0000256" key="5">
    <source>
        <dbReference type="ARBA" id="ARBA00022523"/>
    </source>
</evidence>
<evidence type="ECO:0000259" key="15">
    <source>
        <dbReference type="Pfam" id="PF07731"/>
    </source>
</evidence>
<evidence type="ECO:0000256" key="7">
    <source>
        <dbReference type="ARBA" id="ARBA00022723"/>
    </source>
</evidence>
<dbReference type="PROSITE" id="PS00080">
    <property type="entry name" value="MULTICOPPER_OXIDASE2"/>
    <property type="match status" value="1"/>
</dbReference>
<keyword evidence="9 13" id="KW-0560">Oxidoreductase</keyword>
<comment type="catalytic activity">
    <reaction evidence="1 13">
        <text>4 hydroquinone + O2 = 4 benzosemiquinone + 2 H2O</text>
        <dbReference type="Rhea" id="RHEA:11276"/>
        <dbReference type="ChEBI" id="CHEBI:15377"/>
        <dbReference type="ChEBI" id="CHEBI:15379"/>
        <dbReference type="ChEBI" id="CHEBI:17594"/>
        <dbReference type="ChEBI" id="CHEBI:17977"/>
        <dbReference type="EC" id="1.10.3.2"/>
    </reaction>
</comment>
<dbReference type="InterPro" id="IPR011706">
    <property type="entry name" value="Cu-oxidase_C"/>
</dbReference>
<evidence type="ECO:0000256" key="12">
    <source>
        <dbReference type="ARBA" id="ARBA00023185"/>
    </source>
</evidence>
<evidence type="ECO:0000256" key="9">
    <source>
        <dbReference type="ARBA" id="ARBA00023002"/>
    </source>
</evidence>
<proteinExistence type="inferred from homology"/>
<dbReference type="SUPFAM" id="SSF49503">
    <property type="entry name" value="Cupredoxins"/>
    <property type="match status" value="3"/>
</dbReference>
<evidence type="ECO:0000259" key="14">
    <source>
        <dbReference type="Pfam" id="PF00394"/>
    </source>
</evidence>
<evidence type="ECO:0000313" key="18">
    <source>
        <dbReference type="Proteomes" id="UP000626092"/>
    </source>
</evidence>
<keyword evidence="8 13" id="KW-0677">Repeat</keyword>
<dbReference type="PROSITE" id="PS00079">
    <property type="entry name" value="MULTICOPPER_OXIDASE1"/>
    <property type="match status" value="1"/>
</dbReference>
<dbReference type="FunFam" id="2.60.40.420:FF:000049">
    <property type="entry name" value="Laccase"/>
    <property type="match status" value="1"/>
</dbReference>
<keyword evidence="7 13" id="KW-0479">Metal-binding</keyword>
<protein>
    <recommendedName>
        <fullName evidence="4 13">Laccase</fullName>
        <ecNumber evidence="4 13">1.10.3.2</ecNumber>
    </recommendedName>
    <alternativeName>
        <fullName evidence="13">Benzenediol:oxygen oxidoreductase</fullName>
    </alternativeName>
    <alternativeName>
        <fullName evidence="13">Diphenol oxidase</fullName>
    </alternativeName>
    <alternativeName>
        <fullName evidence="13">Urishiol oxidase</fullName>
    </alternativeName>
</protein>
<dbReference type="OrthoDB" id="2121828at2759"/>
<dbReference type="GO" id="GO:0046274">
    <property type="term" value="P:lignin catabolic process"/>
    <property type="evidence" value="ECO:0007669"/>
    <property type="project" value="UniProtKB-KW"/>
</dbReference>
<feature type="chain" id="PRO_5033113427" description="Laccase" evidence="13">
    <location>
        <begin position="23"/>
        <end position="564"/>
    </location>
</feature>
<feature type="domain" description="Plastocyanin-like" evidence="14">
    <location>
        <begin position="157"/>
        <end position="305"/>
    </location>
</feature>
<dbReference type="Pfam" id="PF00394">
    <property type="entry name" value="Cu-oxidase"/>
    <property type="match status" value="1"/>
</dbReference>
<organism evidence="17 18">
    <name type="scientific">Rhododendron simsii</name>
    <name type="common">Sims's rhododendron</name>
    <dbReference type="NCBI Taxonomy" id="118357"/>
    <lineage>
        <taxon>Eukaryota</taxon>
        <taxon>Viridiplantae</taxon>
        <taxon>Streptophyta</taxon>
        <taxon>Embryophyta</taxon>
        <taxon>Tracheophyta</taxon>
        <taxon>Spermatophyta</taxon>
        <taxon>Magnoliopsida</taxon>
        <taxon>eudicotyledons</taxon>
        <taxon>Gunneridae</taxon>
        <taxon>Pentapetalae</taxon>
        <taxon>asterids</taxon>
        <taxon>Ericales</taxon>
        <taxon>Ericaceae</taxon>
        <taxon>Ericoideae</taxon>
        <taxon>Rhodoreae</taxon>
        <taxon>Rhododendron</taxon>
    </lineage>
</organism>
<dbReference type="CDD" id="cd13897">
    <property type="entry name" value="CuRO_3_LCC_plant"/>
    <property type="match status" value="1"/>
</dbReference>
<dbReference type="InterPro" id="IPR033138">
    <property type="entry name" value="Cu_oxidase_CS"/>
</dbReference>
<dbReference type="GO" id="GO:0005507">
    <property type="term" value="F:copper ion binding"/>
    <property type="evidence" value="ECO:0007669"/>
    <property type="project" value="InterPro"/>
</dbReference>
<evidence type="ECO:0000256" key="8">
    <source>
        <dbReference type="ARBA" id="ARBA00022737"/>
    </source>
</evidence>
<keyword evidence="10 13" id="KW-0186">Copper</keyword>
<dbReference type="InterPro" id="IPR008972">
    <property type="entry name" value="Cupredoxin"/>
</dbReference>
<dbReference type="Gene3D" id="2.60.40.420">
    <property type="entry name" value="Cupredoxins - blue copper proteins"/>
    <property type="match status" value="3"/>
</dbReference>
<evidence type="ECO:0000256" key="13">
    <source>
        <dbReference type="RuleBase" id="RU361119"/>
    </source>
</evidence>
<dbReference type="Pfam" id="PF07731">
    <property type="entry name" value="Cu-oxidase_2"/>
    <property type="match status" value="1"/>
</dbReference>
<dbReference type="NCBIfam" id="TIGR03389">
    <property type="entry name" value="laccase"/>
    <property type="match status" value="1"/>
</dbReference>
<dbReference type="InterPro" id="IPR034289">
    <property type="entry name" value="CuRO_3_LCC"/>
</dbReference>
<feature type="domain" description="Plastocyanin-like" evidence="16">
    <location>
        <begin position="31"/>
        <end position="145"/>
    </location>
</feature>
<evidence type="ECO:0000256" key="10">
    <source>
        <dbReference type="ARBA" id="ARBA00023008"/>
    </source>
</evidence>
<dbReference type="CDD" id="cd13849">
    <property type="entry name" value="CuRO_1_LCC_plant"/>
    <property type="match status" value="1"/>
</dbReference>
<keyword evidence="18" id="KW-1185">Reference proteome</keyword>
<dbReference type="Pfam" id="PF07732">
    <property type="entry name" value="Cu-oxidase_3"/>
    <property type="match status" value="1"/>
</dbReference>
<feature type="signal peptide" evidence="13">
    <location>
        <begin position="1"/>
        <end position="22"/>
    </location>
</feature>
<evidence type="ECO:0000256" key="11">
    <source>
        <dbReference type="ARBA" id="ARBA00023180"/>
    </source>
</evidence>
<feature type="domain" description="Plastocyanin-like" evidence="15">
    <location>
        <begin position="410"/>
        <end position="547"/>
    </location>
</feature>
<dbReference type="EC" id="1.10.3.2" evidence="4 13"/>
<dbReference type="GO" id="GO:0048046">
    <property type="term" value="C:apoplast"/>
    <property type="evidence" value="ECO:0007669"/>
    <property type="project" value="UniProtKB-SubCell"/>
</dbReference>
<keyword evidence="12 13" id="KW-0439">Lignin degradation</keyword>
<evidence type="ECO:0000259" key="16">
    <source>
        <dbReference type="Pfam" id="PF07732"/>
    </source>
</evidence>
<dbReference type="PANTHER" id="PTHR11709">
    <property type="entry name" value="MULTI-COPPER OXIDASE"/>
    <property type="match status" value="1"/>
</dbReference>
<keyword evidence="11" id="KW-0325">Glycoprotein</keyword>
<dbReference type="InterPro" id="IPR001117">
    <property type="entry name" value="Cu-oxidase_2nd"/>
</dbReference>
<reference evidence="17" key="1">
    <citation type="submission" date="2019-11" db="EMBL/GenBank/DDBJ databases">
        <authorList>
            <person name="Liu Y."/>
            <person name="Hou J."/>
            <person name="Li T.-Q."/>
            <person name="Guan C.-H."/>
            <person name="Wu X."/>
            <person name="Wu H.-Z."/>
            <person name="Ling F."/>
            <person name="Zhang R."/>
            <person name="Shi X.-G."/>
            <person name="Ren J.-P."/>
            <person name="Chen E.-F."/>
            <person name="Sun J.-M."/>
        </authorList>
    </citation>
    <scope>NUCLEOTIDE SEQUENCE</scope>
    <source>
        <strain evidence="17">Adult_tree_wgs_1</strain>
        <tissue evidence="17">Leaves</tissue>
    </source>
</reference>
<dbReference type="PANTHER" id="PTHR11709:SF9">
    <property type="entry name" value="LACCASE-7"/>
    <property type="match status" value="1"/>
</dbReference>
<evidence type="ECO:0000256" key="6">
    <source>
        <dbReference type="ARBA" id="ARBA00022525"/>
    </source>
</evidence>
<sequence>MARSMLLSFALALLAYSSLASADIVEHSFHVQNLTISPLCQQQVVTAVNGTLPGPIIKVHEGDRLIVHVCNESPYNLTIHWHGIFQLRSGWSDGPAYVTQCPILPGNNYTYNFTITGQEGTLWWHAHFKTLRETVYGALIIRPRKGHSYPFPKPHGEFPILLGEWWNANIIDVDDQALAVGGAPNISNAFTINGRPGDLYNCSDGTHKIKVVQGKTYLLRIINAALNNQLFFKIANHTMKVVAVDASYTNPMETDVIVIAPGQTVDALLTADQPLASYYMAAHPYTSAAGVPFDNTTTTGIITYEYATSSTPLMPTLPANNDTPTAFKFYSNLTSLVKGPYWAPVPLKVDRHMFVTEGLGLVPCGANQTCEGPLGDIFAASMNNASFVLPTKLSMLQAFFSNVNGIYTTDFPKNPPLVFNYTDSSNSFNTSLVITSKSTKVTKLKFNSTVQIVLQNTALVGIENHPIHLHGFNFYVLAQGFGNYDAINGPKKFNLDNPQMRNTIGVPVGGWAVIRFTANNPGVWFLHCHLDAHLAVGLGTAFVVENGPTPLTSLPPPPSDLPHC</sequence>
<dbReference type="CDD" id="cd13875">
    <property type="entry name" value="CuRO_2_LCC_plant"/>
    <property type="match status" value="1"/>
</dbReference>
<comment type="subcellular location">
    <subcellularLocation>
        <location evidence="2 13">Secreted</location>
        <location evidence="2 13">Extracellular space</location>
        <location evidence="2 13">Apoplast</location>
    </subcellularLocation>
</comment>
<evidence type="ECO:0000313" key="17">
    <source>
        <dbReference type="EMBL" id="KAF7143633.1"/>
    </source>
</evidence>
<evidence type="ECO:0000256" key="3">
    <source>
        <dbReference type="ARBA" id="ARBA00010609"/>
    </source>
</evidence>
<accession>A0A834H8T0</accession>
<dbReference type="InterPro" id="IPR034285">
    <property type="entry name" value="CuRO_2_LCC"/>
</dbReference>
<gene>
    <name evidence="17" type="ORF">RHSIM_Rhsim05G0201500</name>
</gene>
<comment type="caution">
    <text evidence="17">The sequence shown here is derived from an EMBL/GenBank/DDBJ whole genome shotgun (WGS) entry which is preliminary data.</text>
</comment>
<evidence type="ECO:0000256" key="4">
    <source>
        <dbReference type="ARBA" id="ARBA00012297"/>
    </source>
</evidence>
<dbReference type="EMBL" id="WJXA01000005">
    <property type="protein sequence ID" value="KAF7143633.1"/>
    <property type="molecule type" value="Genomic_DNA"/>
</dbReference>
<comment type="similarity">
    <text evidence="3 13">Belongs to the multicopper oxidase family.</text>
</comment>
<dbReference type="GO" id="GO:0052716">
    <property type="term" value="F:hydroquinone:oxygen oxidoreductase activity"/>
    <property type="evidence" value="ECO:0007669"/>
    <property type="project" value="UniProtKB-EC"/>
</dbReference>
<comment type="function">
    <text evidence="13">Lignin degradation and detoxification of lignin-derived products.</text>
</comment>
<evidence type="ECO:0000256" key="2">
    <source>
        <dbReference type="ARBA" id="ARBA00004271"/>
    </source>
</evidence>